<dbReference type="Proteomes" id="UP001223646">
    <property type="component" value="Unassembled WGS sequence"/>
</dbReference>
<dbReference type="SUPFAM" id="SSF88659">
    <property type="entry name" value="Sigma3 and sigma4 domains of RNA polymerase sigma factors"/>
    <property type="match status" value="1"/>
</dbReference>
<keyword evidence="4" id="KW-0238">DNA-binding</keyword>
<evidence type="ECO:0000259" key="7">
    <source>
        <dbReference type="Pfam" id="PF08281"/>
    </source>
</evidence>
<dbReference type="GO" id="GO:0016987">
    <property type="term" value="F:sigma factor activity"/>
    <property type="evidence" value="ECO:0007669"/>
    <property type="project" value="UniProtKB-KW"/>
</dbReference>
<dbReference type="GO" id="GO:0006352">
    <property type="term" value="P:DNA-templated transcription initiation"/>
    <property type="evidence" value="ECO:0007669"/>
    <property type="project" value="InterPro"/>
</dbReference>
<keyword evidence="3" id="KW-0731">Sigma factor</keyword>
<evidence type="ECO:0000256" key="4">
    <source>
        <dbReference type="ARBA" id="ARBA00023125"/>
    </source>
</evidence>
<dbReference type="AlphaFoldDB" id="A0AAW9SRP3"/>
<dbReference type="InterPro" id="IPR007627">
    <property type="entry name" value="RNA_pol_sigma70_r2"/>
</dbReference>
<name>A0AAW9SRP3_CORAY</name>
<feature type="domain" description="RNA polymerase sigma factor 70 region 4 type 2" evidence="7">
    <location>
        <begin position="121"/>
        <end position="171"/>
    </location>
</feature>
<comment type="similarity">
    <text evidence="1">Belongs to the sigma-70 factor family. ECF subfamily.</text>
</comment>
<dbReference type="InterPro" id="IPR013325">
    <property type="entry name" value="RNA_pol_sigma_r2"/>
</dbReference>
<evidence type="ECO:0000259" key="6">
    <source>
        <dbReference type="Pfam" id="PF04542"/>
    </source>
</evidence>
<evidence type="ECO:0000256" key="3">
    <source>
        <dbReference type="ARBA" id="ARBA00023082"/>
    </source>
</evidence>
<comment type="caution">
    <text evidence="8">The sequence shown here is derived from an EMBL/GenBank/DDBJ whole genome shotgun (WGS) entry which is preliminary data.</text>
</comment>
<dbReference type="RefSeq" id="WP_070851241.1">
    <property type="nucleotide sequence ID" value="NZ_JASONL010000016.1"/>
</dbReference>
<dbReference type="Gene3D" id="1.10.1740.10">
    <property type="match status" value="1"/>
</dbReference>
<gene>
    <name evidence="8" type="ORF">QP460_001055</name>
</gene>
<dbReference type="Pfam" id="PF08281">
    <property type="entry name" value="Sigma70_r4_2"/>
    <property type="match status" value="1"/>
</dbReference>
<dbReference type="CDD" id="cd06171">
    <property type="entry name" value="Sigma70_r4"/>
    <property type="match status" value="1"/>
</dbReference>
<dbReference type="Gene3D" id="1.10.10.10">
    <property type="entry name" value="Winged helix-like DNA-binding domain superfamily/Winged helix DNA-binding domain"/>
    <property type="match status" value="1"/>
</dbReference>
<dbReference type="PANTHER" id="PTHR43133">
    <property type="entry name" value="RNA POLYMERASE ECF-TYPE SIGMA FACTO"/>
    <property type="match status" value="1"/>
</dbReference>
<dbReference type="InterPro" id="IPR013249">
    <property type="entry name" value="RNA_pol_sigma70_r4_t2"/>
</dbReference>
<evidence type="ECO:0000256" key="5">
    <source>
        <dbReference type="ARBA" id="ARBA00023163"/>
    </source>
</evidence>
<dbReference type="InterPro" id="IPR039425">
    <property type="entry name" value="RNA_pol_sigma-70-like"/>
</dbReference>
<evidence type="ECO:0000256" key="1">
    <source>
        <dbReference type="ARBA" id="ARBA00010641"/>
    </source>
</evidence>
<keyword evidence="2" id="KW-0805">Transcription regulation</keyword>
<accession>A0AAW9SRP3</accession>
<dbReference type="InterPro" id="IPR013324">
    <property type="entry name" value="RNA_pol_sigma_r3/r4-like"/>
</dbReference>
<dbReference type="SUPFAM" id="SSF88946">
    <property type="entry name" value="Sigma2 domain of RNA polymerase sigma factors"/>
    <property type="match status" value="1"/>
</dbReference>
<dbReference type="NCBIfam" id="TIGR02937">
    <property type="entry name" value="sigma70-ECF"/>
    <property type="match status" value="1"/>
</dbReference>
<dbReference type="InterPro" id="IPR014284">
    <property type="entry name" value="RNA_pol_sigma-70_dom"/>
</dbReference>
<dbReference type="EMBL" id="JASOOY020000003">
    <property type="protein sequence ID" value="MEO3716181.1"/>
    <property type="molecule type" value="Genomic_DNA"/>
</dbReference>
<dbReference type="InterPro" id="IPR036388">
    <property type="entry name" value="WH-like_DNA-bd_sf"/>
</dbReference>
<evidence type="ECO:0000313" key="8">
    <source>
        <dbReference type="EMBL" id="MEO3716181.1"/>
    </source>
</evidence>
<sequence length="185" mass="20237">MTDTQELVEQAKNGDQSAFTALLKPHLKIGYNVCYRITGSQHDAEDALAEAMGLAFRGMAKFRGDAKFETWFYRIAANASKELMRRKKEAVYIQDDEGGEIQLADPSVPDAFSAVEGMGDVTTALNSLSADAREAFVLASVVGMKIAEIASHQGSSVSATKVRLHRARRTLKDMMNTDGTLKVQF</sequence>
<evidence type="ECO:0000256" key="2">
    <source>
        <dbReference type="ARBA" id="ARBA00023015"/>
    </source>
</evidence>
<proteinExistence type="inferred from homology"/>
<dbReference type="Pfam" id="PF04542">
    <property type="entry name" value="Sigma70_r2"/>
    <property type="match status" value="1"/>
</dbReference>
<feature type="domain" description="RNA polymerase sigma-70 region 2" evidence="6">
    <location>
        <begin position="26"/>
        <end position="88"/>
    </location>
</feature>
<dbReference type="PANTHER" id="PTHR43133:SF8">
    <property type="entry name" value="RNA POLYMERASE SIGMA FACTOR HI_1459-RELATED"/>
    <property type="match status" value="1"/>
</dbReference>
<reference evidence="8" key="2">
    <citation type="submission" date="2024-05" db="EMBL/GenBank/DDBJ databases">
        <authorList>
            <person name="Wolfe A."/>
        </authorList>
    </citation>
    <scope>NUCLEOTIDE SEQUENCE</scope>
    <source>
        <strain evidence="8">UMB1064</strain>
    </source>
</reference>
<evidence type="ECO:0000313" key="9">
    <source>
        <dbReference type="Proteomes" id="UP001223646"/>
    </source>
</evidence>
<dbReference type="GO" id="GO:0003677">
    <property type="term" value="F:DNA binding"/>
    <property type="evidence" value="ECO:0007669"/>
    <property type="project" value="UniProtKB-KW"/>
</dbReference>
<keyword evidence="5" id="KW-0804">Transcription</keyword>
<organism evidence="8 9">
    <name type="scientific">Corynebacterium amycolatum</name>
    <dbReference type="NCBI Taxonomy" id="43765"/>
    <lineage>
        <taxon>Bacteria</taxon>
        <taxon>Bacillati</taxon>
        <taxon>Actinomycetota</taxon>
        <taxon>Actinomycetes</taxon>
        <taxon>Mycobacteriales</taxon>
        <taxon>Corynebacteriaceae</taxon>
        <taxon>Corynebacterium</taxon>
    </lineage>
</organism>
<protein>
    <submittedName>
        <fullName evidence="8">RNA polymerase sigma factor</fullName>
    </submittedName>
</protein>
<reference evidence="8" key="1">
    <citation type="submission" date="2023-05" db="EMBL/GenBank/DDBJ databases">
        <authorList>
            <person name="Du J."/>
        </authorList>
    </citation>
    <scope>NUCLEOTIDE SEQUENCE</scope>
    <source>
        <strain evidence="8">UMB1064</strain>
    </source>
</reference>